<gene>
    <name evidence="1" type="ORF">K432DRAFT_411141</name>
</gene>
<protein>
    <submittedName>
        <fullName evidence="1">Uncharacterized protein</fullName>
    </submittedName>
</protein>
<dbReference type="EMBL" id="KV746097">
    <property type="protein sequence ID" value="OCK72982.1"/>
    <property type="molecule type" value="Genomic_DNA"/>
</dbReference>
<accession>A0A8E2DWE4</accession>
<evidence type="ECO:0000313" key="1">
    <source>
        <dbReference type="EMBL" id="OCK72982.1"/>
    </source>
</evidence>
<organism evidence="1 2">
    <name type="scientific">Lepidopterella palustris CBS 459.81</name>
    <dbReference type="NCBI Taxonomy" id="1314670"/>
    <lineage>
        <taxon>Eukaryota</taxon>
        <taxon>Fungi</taxon>
        <taxon>Dikarya</taxon>
        <taxon>Ascomycota</taxon>
        <taxon>Pezizomycotina</taxon>
        <taxon>Dothideomycetes</taxon>
        <taxon>Pleosporomycetidae</taxon>
        <taxon>Mytilinidiales</taxon>
        <taxon>Argynnaceae</taxon>
        <taxon>Lepidopterella</taxon>
    </lineage>
</organism>
<dbReference type="OrthoDB" id="2110578at2759"/>
<evidence type="ECO:0000313" key="2">
    <source>
        <dbReference type="Proteomes" id="UP000250266"/>
    </source>
</evidence>
<proteinExistence type="predicted"/>
<name>A0A8E2DWE4_9PEZI</name>
<keyword evidence="2" id="KW-1185">Reference proteome</keyword>
<sequence length="72" mass="7663">MPPTREKGLRIDAVLSNYTQPNTGAAIPGILAKGTYKGKDFPSALDEGGTAPLRKSKSANIADQLTLLDFLF</sequence>
<dbReference type="Proteomes" id="UP000250266">
    <property type="component" value="Unassembled WGS sequence"/>
</dbReference>
<dbReference type="AlphaFoldDB" id="A0A8E2DWE4"/>
<reference evidence="1 2" key="1">
    <citation type="journal article" date="2016" name="Nat. Commun.">
        <title>Ectomycorrhizal ecology is imprinted in the genome of the dominant symbiotic fungus Cenococcum geophilum.</title>
        <authorList>
            <consortium name="DOE Joint Genome Institute"/>
            <person name="Peter M."/>
            <person name="Kohler A."/>
            <person name="Ohm R.A."/>
            <person name="Kuo A."/>
            <person name="Krutzmann J."/>
            <person name="Morin E."/>
            <person name="Arend M."/>
            <person name="Barry K.W."/>
            <person name="Binder M."/>
            <person name="Choi C."/>
            <person name="Clum A."/>
            <person name="Copeland A."/>
            <person name="Grisel N."/>
            <person name="Haridas S."/>
            <person name="Kipfer T."/>
            <person name="LaButti K."/>
            <person name="Lindquist E."/>
            <person name="Lipzen A."/>
            <person name="Maire R."/>
            <person name="Meier B."/>
            <person name="Mihaltcheva S."/>
            <person name="Molinier V."/>
            <person name="Murat C."/>
            <person name="Poggeler S."/>
            <person name="Quandt C.A."/>
            <person name="Sperisen C."/>
            <person name="Tritt A."/>
            <person name="Tisserant E."/>
            <person name="Crous P.W."/>
            <person name="Henrissat B."/>
            <person name="Nehls U."/>
            <person name="Egli S."/>
            <person name="Spatafora J.W."/>
            <person name="Grigoriev I.V."/>
            <person name="Martin F.M."/>
        </authorList>
    </citation>
    <scope>NUCLEOTIDE SEQUENCE [LARGE SCALE GENOMIC DNA]</scope>
    <source>
        <strain evidence="1 2">CBS 459.81</strain>
    </source>
</reference>